<dbReference type="InterPro" id="IPR023509">
    <property type="entry name" value="DTD-like_sf"/>
</dbReference>
<dbReference type="Gene3D" id="3.50.80.10">
    <property type="entry name" value="D-tyrosyl-tRNA(Tyr) deacylase"/>
    <property type="match status" value="1"/>
</dbReference>
<proteinExistence type="inferred from homology"/>
<dbReference type="GO" id="GO:0005737">
    <property type="term" value="C:cytoplasm"/>
    <property type="evidence" value="ECO:0007669"/>
    <property type="project" value="InterPro"/>
</dbReference>
<accession>X0U4Z1</accession>
<dbReference type="FunFam" id="3.50.80.10:FF:000001">
    <property type="entry name" value="D-aminoacyl-tRNA deacylase"/>
    <property type="match status" value="1"/>
</dbReference>
<organism evidence="2">
    <name type="scientific">marine sediment metagenome</name>
    <dbReference type="NCBI Taxonomy" id="412755"/>
    <lineage>
        <taxon>unclassified sequences</taxon>
        <taxon>metagenomes</taxon>
        <taxon>ecological metagenomes</taxon>
    </lineage>
</organism>
<evidence type="ECO:0000313" key="2">
    <source>
        <dbReference type="EMBL" id="GAG00834.1"/>
    </source>
</evidence>
<gene>
    <name evidence="2" type="ORF">S01H1_37864</name>
</gene>
<evidence type="ECO:0000256" key="1">
    <source>
        <dbReference type="ARBA" id="ARBA00009673"/>
    </source>
</evidence>
<dbReference type="PANTHER" id="PTHR10472:SF5">
    <property type="entry name" value="D-AMINOACYL-TRNA DEACYLASE 1"/>
    <property type="match status" value="1"/>
</dbReference>
<sequence>LVGIEKGDSEEDAHYLAKKTTELRIFPDSEGKMNLSVLDIQGEAMAVSQFTLAGSVKKGRRPSFDKAEEPEKAEKLFKYFVELIKQRGMKVETGVFQAMMDVHLINEGPVTFILESKKD</sequence>
<dbReference type="AlphaFoldDB" id="X0U4Z1"/>
<comment type="similarity">
    <text evidence="1">Belongs to the DTD family.</text>
</comment>
<dbReference type="SUPFAM" id="SSF69500">
    <property type="entry name" value="DTD-like"/>
    <property type="match status" value="1"/>
</dbReference>
<comment type="caution">
    <text evidence="2">The sequence shown here is derived from an EMBL/GenBank/DDBJ whole genome shotgun (WGS) entry which is preliminary data.</text>
</comment>
<dbReference type="PANTHER" id="PTHR10472">
    <property type="entry name" value="D-TYROSYL-TRNA TYR DEACYLASE"/>
    <property type="match status" value="1"/>
</dbReference>
<reference evidence="2" key="1">
    <citation type="journal article" date="2014" name="Front. Microbiol.">
        <title>High frequency of phylogenetically diverse reductive dehalogenase-homologous genes in deep subseafloor sedimentary metagenomes.</title>
        <authorList>
            <person name="Kawai M."/>
            <person name="Futagami T."/>
            <person name="Toyoda A."/>
            <person name="Takaki Y."/>
            <person name="Nishi S."/>
            <person name="Hori S."/>
            <person name="Arai W."/>
            <person name="Tsubouchi T."/>
            <person name="Morono Y."/>
            <person name="Uchiyama I."/>
            <person name="Ito T."/>
            <person name="Fujiyama A."/>
            <person name="Inagaki F."/>
            <person name="Takami H."/>
        </authorList>
    </citation>
    <scope>NUCLEOTIDE SEQUENCE</scope>
    <source>
        <strain evidence="2">Expedition CK06-06</strain>
    </source>
</reference>
<name>X0U4Z1_9ZZZZ</name>
<dbReference type="NCBIfam" id="TIGR00256">
    <property type="entry name" value="D-aminoacyl-tRNA deacylase"/>
    <property type="match status" value="1"/>
</dbReference>
<dbReference type="GO" id="GO:0051500">
    <property type="term" value="F:D-tyrosyl-tRNA(Tyr) deacylase activity"/>
    <property type="evidence" value="ECO:0007669"/>
    <property type="project" value="TreeGrafter"/>
</dbReference>
<evidence type="ECO:0008006" key="3">
    <source>
        <dbReference type="Google" id="ProtNLM"/>
    </source>
</evidence>
<dbReference type="Pfam" id="PF02580">
    <property type="entry name" value="Tyr_Deacylase"/>
    <property type="match status" value="1"/>
</dbReference>
<dbReference type="InterPro" id="IPR003732">
    <property type="entry name" value="Daa-tRNA_deacyls_DTD"/>
</dbReference>
<protein>
    <recommendedName>
        <fullName evidence="3">D-aminoacyl-tRNA deacylase</fullName>
    </recommendedName>
</protein>
<feature type="non-terminal residue" evidence="2">
    <location>
        <position position="1"/>
    </location>
</feature>
<dbReference type="EMBL" id="BARS01023796">
    <property type="protein sequence ID" value="GAG00834.1"/>
    <property type="molecule type" value="Genomic_DNA"/>
</dbReference>